<dbReference type="STRING" id="1163617.SCD_n00365"/>
<dbReference type="RefSeq" id="WP_009206841.1">
    <property type="nucleotide sequence ID" value="NC_022357.1"/>
</dbReference>
<dbReference type="KEGG" id="sdr:SCD_n00365"/>
<dbReference type="InterPro" id="IPR005623">
    <property type="entry name" value="Chaperone_NapD_NO3_reduct"/>
</dbReference>
<dbReference type="HOGENOM" id="CLU_155794_4_1_4"/>
<reference evidence="5 6" key="1">
    <citation type="journal article" date="2012" name="Appl. Environ. Microbiol.">
        <title>Draft genome sequence of a psychrotolerant sulfur-oxidizing bacterium, Sulfuricella denitrificans skB26, and proteomic insights into cold adaptation.</title>
        <authorList>
            <person name="Watanabe T."/>
            <person name="Kojima H."/>
            <person name="Fukui M."/>
        </authorList>
    </citation>
    <scope>NUCLEOTIDE SEQUENCE [LARGE SCALE GENOMIC DNA]</scope>
    <source>
        <strain evidence="6">skB26</strain>
    </source>
</reference>
<evidence type="ECO:0000256" key="4">
    <source>
        <dbReference type="HAMAP-Rule" id="MF_02200"/>
    </source>
</evidence>
<comment type="subcellular location">
    <subcellularLocation>
        <location evidence="1 4">Cytoplasm</location>
    </subcellularLocation>
</comment>
<dbReference type="PANTHER" id="PTHR38603:SF1">
    <property type="entry name" value="CHAPERONE NAPD"/>
    <property type="match status" value="1"/>
</dbReference>
<dbReference type="GO" id="GO:0005737">
    <property type="term" value="C:cytoplasm"/>
    <property type="evidence" value="ECO:0007669"/>
    <property type="project" value="UniProtKB-SubCell"/>
</dbReference>
<sequence length="82" mass="8933">MNISGIVVHASPDNIDIVRSQLEKISGVEVHAASPEGKMVVTIEKPSDRETADMFEEIGRIPGILSTAMVYHHFEPDTEATS</sequence>
<gene>
    <name evidence="4 5" type="primary">napD</name>
    <name evidence="5" type="ORF">SCD_n00365</name>
</gene>
<organism evidence="5 6">
    <name type="scientific">Sulfuricella denitrificans (strain DSM 22764 / NBRC 105220 / skB26)</name>
    <dbReference type="NCBI Taxonomy" id="1163617"/>
    <lineage>
        <taxon>Bacteria</taxon>
        <taxon>Pseudomonadati</taxon>
        <taxon>Pseudomonadota</taxon>
        <taxon>Betaproteobacteria</taxon>
        <taxon>Nitrosomonadales</taxon>
        <taxon>Sulfuricellaceae</taxon>
        <taxon>Sulfuricella</taxon>
    </lineage>
</organism>
<evidence type="ECO:0000313" key="5">
    <source>
        <dbReference type="EMBL" id="BAN34214.1"/>
    </source>
</evidence>
<keyword evidence="6" id="KW-1185">Reference proteome</keyword>
<evidence type="ECO:0000256" key="3">
    <source>
        <dbReference type="ARBA" id="ARBA00023186"/>
    </source>
</evidence>
<name>S6AI66_SULDS</name>
<keyword evidence="2 4" id="KW-0963">Cytoplasm</keyword>
<evidence type="ECO:0000256" key="2">
    <source>
        <dbReference type="ARBA" id="ARBA00022490"/>
    </source>
</evidence>
<evidence type="ECO:0000256" key="1">
    <source>
        <dbReference type="ARBA" id="ARBA00004496"/>
    </source>
</evidence>
<comment type="similarity">
    <text evidence="4">Belongs to the NapD family.</text>
</comment>
<keyword evidence="3 4" id="KW-0143">Chaperone</keyword>
<proteinExistence type="inferred from homology"/>
<comment type="subunit">
    <text evidence="4">Interacts with the cytoplasmic NapA precursor.</text>
</comment>
<comment type="function">
    <text evidence="4">Chaperone for NapA, the catalytic subunit of the periplasmic nitrate reductase. It binds directly and specifically to the twin-arginine signal peptide of NapA, preventing premature interaction with the Tat translocase and premature export.</text>
</comment>
<dbReference type="Pfam" id="PF03927">
    <property type="entry name" value="NapD"/>
    <property type="match status" value="1"/>
</dbReference>
<dbReference type="Gene3D" id="3.30.70.920">
    <property type="match status" value="1"/>
</dbReference>
<accession>S6AI66</accession>
<dbReference type="EMBL" id="AP013066">
    <property type="protein sequence ID" value="BAN34214.1"/>
    <property type="molecule type" value="Genomic_DNA"/>
</dbReference>
<dbReference type="GO" id="GO:0005048">
    <property type="term" value="F:signal sequence binding"/>
    <property type="evidence" value="ECO:0007669"/>
    <property type="project" value="UniProtKB-UniRule"/>
</dbReference>
<dbReference type="PANTHER" id="PTHR38603">
    <property type="entry name" value="CHAPERONE NAPD"/>
    <property type="match status" value="1"/>
</dbReference>
<dbReference type="GO" id="GO:0051224">
    <property type="term" value="P:negative regulation of protein transport"/>
    <property type="evidence" value="ECO:0007669"/>
    <property type="project" value="UniProtKB-UniRule"/>
</dbReference>
<protein>
    <recommendedName>
        <fullName evidence="4">Chaperone NapD</fullName>
    </recommendedName>
    <alternativeName>
        <fullName evidence="4">NapA signal peptide-binding chaperone NapD</fullName>
    </alternativeName>
</protein>
<dbReference type="Proteomes" id="UP000015559">
    <property type="component" value="Chromosome"/>
</dbReference>
<dbReference type="HAMAP" id="MF_02200">
    <property type="entry name" value="NapD"/>
    <property type="match status" value="1"/>
</dbReference>
<dbReference type="AlphaFoldDB" id="S6AI66"/>
<dbReference type="eggNOG" id="COG3062">
    <property type="taxonomic scope" value="Bacteria"/>
</dbReference>
<dbReference type="OrthoDB" id="9181043at2"/>
<evidence type="ECO:0000313" key="6">
    <source>
        <dbReference type="Proteomes" id="UP000015559"/>
    </source>
</evidence>